<evidence type="ECO:0000313" key="7">
    <source>
        <dbReference type="EMBL" id="KAF6235849.1"/>
    </source>
</evidence>
<reference evidence="7 8" key="1">
    <citation type="journal article" date="2020" name="Genomics">
        <title>Complete, high-quality genomes from long-read metagenomic sequencing of two wolf lichen thalli reveals enigmatic genome architecture.</title>
        <authorList>
            <person name="McKenzie S.K."/>
            <person name="Walston R.F."/>
            <person name="Allen J.L."/>
        </authorList>
    </citation>
    <scope>NUCLEOTIDE SEQUENCE [LARGE SCALE GENOMIC DNA]</scope>
    <source>
        <strain evidence="7">WasteWater2</strain>
    </source>
</reference>
<dbReference type="AlphaFoldDB" id="A0A8H6L507"/>
<evidence type="ECO:0000256" key="1">
    <source>
        <dbReference type="ARBA" id="ARBA00004123"/>
    </source>
</evidence>
<feature type="repeat" description="WD" evidence="5">
    <location>
        <begin position="341"/>
        <end position="375"/>
    </location>
</feature>
<dbReference type="InterPro" id="IPR015943">
    <property type="entry name" value="WD40/YVTN_repeat-like_dom_sf"/>
</dbReference>
<dbReference type="InterPro" id="IPR036322">
    <property type="entry name" value="WD40_repeat_dom_sf"/>
</dbReference>
<keyword evidence="3" id="KW-0677">Repeat</keyword>
<evidence type="ECO:0000256" key="4">
    <source>
        <dbReference type="ARBA" id="ARBA00023242"/>
    </source>
</evidence>
<dbReference type="GO" id="GO:0034511">
    <property type="term" value="F:U3 snoRNA binding"/>
    <property type="evidence" value="ECO:0007669"/>
    <property type="project" value="InterPro"/>
</dbReference>
<feature type="compositionally biased region" description="Low complexity" evidence="6">
    <location>
        <begin position="31"/>
        <end position="42"/>
    </location>
</feature>
<dbReference type="PANTHER" id="PTHR19865">
    <property type="entry name" value="U3 SMALL NUCLEOLAR RNA INTERACTING PROTEIN 2"/>
    <property type="match status" value="1"/>
</dbReference>
<accession>A0A8H6L507</accession>
<feature type="region of interest" description="Disordered" evidence="6">
    <location>
        <begin position="468"/>
        <end position="488"/>
    </location>
</feature>
<dbReference type="EMBL" id="JACCJC010000022">
    <property type="protein sequence ID" value="KAF6235849.1"/>
    <property type="molecule type" value="Genomic_DNA"/>
</dbReference>
<dbReference type="SUPFAM" id="SSF50978">
    <property type="entry name" value="WD40 repeat-like"/>
    <property type="match status" value="1"/>
</dbReference>
<dbReference type="RefSeq" id="XP_037165216.1">
    <property type="nucleotide sequence ID" value="XM_037307956.1"/>
</dbReference>
<dbReference type="GeneID" id="59287705"/>
<evidence type="ECO:0008006" key="9">
    <source>
        <dbReference type="Google" id="ProtNLM"/>
    </source>
</evidence>
<dbReference type="InterPro" id="IPR001680">
    <property type="entry name" value="WD40_rpt"/>
</dbReference>
<organism evidence="7 8">
    <name type="scientific">Letharia columbiana</name>
    <dbReference type="NCBI Taxonomy" id="112416"/>
    <lineage>
        <taxon>Eukaryota</taxon>
        <taxon>Fungi</taxon>
        <taxon>Dikarya</taxon>
        <taxon>Ascomycota</taxon>
        <taxon>Pezizomycotina</taxon>
        <taxon>Lecanoromycetes</taxon>
        <taxon>OSLEUM clade</taxon>
        <taxon>Lecanoromycetidae</taxon>
        <taxon>Lecanorales</taxon>
        <taxon>Lecanorineae</taxon>
        <taxon>Parmeliaceae</taxon>
        <taxon>Letharia</taxon>
    </lineage>
</organism>
<dbReference type="PROSITE" id="PS50082">
    <property type="entry name" value="WD_REPEATS_2"/>
    <property type="match status" value="3"/>
</dbReference>
<proteinExistence type="predicted"/>
<evidence type="ECO:0000256" key="5">
    <source>
        <dbReference type="PROSITE-ProRule" id="PRU00221"/>
    </source>
</evidence>
<dbReference type="GO" id="GO:0032040">
    <property type="term" value="C:small-subunit processome"/>
    <property type="evidence" value="ECO:0007669"/>
    <property type="project" value="TreeGrafter"/>
</dbReference>
<dbReference type="Pfam" id="PF00400">
    <property type="entry name" value="WD40"/>
    <property type="match status" value="4"/>
</dbReference>
<keyword evidence="8" id="KW-1185">Reference proteome</keyword>
<dbReference type="PROSITE" id="PS50294">
    <property type="entry name" value="WD_REPEATS_REGION"/>
    <property type="match status" value="1"/>
</dbReference>
<feature type="region of interest" description="Disordered" evidence="6">
    <location>
        <begin position="315"/>
        <end position="334"/>
    </location>
</feature>
<dbReference type="OrthoDB" id="189968at2759"/>
<protein>
    <recommendedName>
        <fullName evidence="9">WD40 repeat-like protein</fullName>
    </recommendedName>
</protein>
<feature type="compositionally biased region" description="Acidic residues" evidence="6">
    <location>
        <begin position="70"/>
        <end position="82"/>
    </location>
</feature>
<name>A0A8H6L507_9LECA</name>
<comment type="subcellular location">
    <subcellularLocation>
        <location evidence="1">Nucleus</location>
    </subcellularLocation>
</comment>
<dbReference type="InterPro" id="IPR039241">
    <property type="entry name" value="Rrp9-like"/>
</dbReference>
<dbReference type="SMART" id="SM00320">
    <property type="entry name" value="WD40"/>
    <property type="match status" value="5"/>
</dbReference>
<dbReference type="PRINTS" id="PR00320">
    <property type="entry name" value="GPROTEINBRPT"/>
</dbReference>
<feature type="repeat" description="WD" evidence="5">
    <location>
        <begin position="164"/>
        <end position="196"/>
    </location>
</feature>
<evidence type="ECO:0000313" key="8">
    <source>
        <dbReference type="Proteomes" id="UP000578531"/>
    </source>
</evidence>
<evidence type="ECO:0000256" key="6">
    <source>
        <dbReference type="SAM" id="MobiDB-lite"/>
    </source>
</evidence>
<dbReference type="InterPro" id="IPR020472">
    <property type="entry name" value="WD40_PAC1"/>
</dbReference>
<feature type="region of interest" description="Disordered" evidence="6">
    <location>
        <begin position="1"/>
        <end position="85"/>
    </location>
</feature>
<keyword evidence="4" id="KW-0539">Nucleus</keyword>
<comment type="caution">
    <text evidence="7">The sequence shown here is derived from an EMBL/GenBank/DDBJ whole genome shotgun (WGS) entry which is preliminary data.</text>
</comment>
<dbReference type="PANTHER" id="PTHR19865:SF0">
    <property type="entry name" value="U3 SMALL NUCLEOLAR RNA-INTERACTING PROTEIN 2"/>
    <property type="match status" value="1"/>
</dbReference>
<keyword evidence="2 5" id="KW-0853">WD repeat</keyword>
<evidence type="ECO:0000256" key="3">
    <source>
        <dbReference type="ARBA" id="ARBA00022737"/>
    </source>
</evidence>
<evidence type="ECO:0000256" key="2">
    <source>
        <dbReference type="ARBA" id="ARBA00022574"/>
    </source>
</evidence>
<dbReference type="Proteomes" id="UP000578531">
    <property type="component" value="Unassembled WGS sequence"/>
</dbReference>
<feature type="repeat" description="WD" evidence="5">
    <location>
        <begin position="204"/>
        <end position="237"/>
    </location>
</feature>
<dbReference type="Gene3D" id="2.130.10.10">
    <property type="entry name" value="YVTN repeat-like/Quinoprotein amine dehydrogenase"/>
    <property type="match status" value="1"/>
</dbReference>
<sequence>MSSFFTIPASQRKRKRDEANVVPSTKRRNTTKTSAKPPSKKSATARRDESISSSGSEDEVIRKRVNDAEAVSESESEEDDETGAERRLRLAEQYLENIKGEVDEVGFDAEEIDKDLIAERLQEDVVSPILCVAASDTGKFVATGGADKRLIIWSADKLEPLRVFTQHRDAVTSLAFRRGTNQLYSSSVDRTVKIWDELAYVETLFGHQEEVLDVASLALERCISVGARDRTARLWKVVEQTQLVFRGGGSSEKRRPRNKDGEIAALRSYGEGSIDRVALVDEESFVTGSDNGSISLWTLHKKKPIFTIPLAHGLDPPMKPEEASAEAEPDARVPERQPRWITALATVPYSDVVLSGSWDGQVKVWRVSQDKKRLESMGVVGKVQGADEDEKTAGVDVQGVQEEKNVRGIVNDLSVFERGERGKDGLCVVAALGTEHRLGRWKKVYGSNRPIVFEVPKIVTIAEAEAEAKEEKRGWDGKEIVQKEPQDV</sequence>
<gene>
    <name evidence="7" type="ORF">HO173_006044</name>
</gene>